<comment type="caution">
    <text evidence="2">The sequence shown here is derived from an EMBL/GenBank/DDBJ whole genome shotgun (WGS) entry which is preliminary data.</text>
</comment>
<dbReference type="OrthoDB" id="5243635at2"/>
<gene>
    <name evidence="2" type="ORF">EV643_102123</name>
</gene>
<evidence type="ECO:0000313" key="2">
    <source>
        <dbReference type="EMBL" id="TDO52286.1"/>
    </source>
</evidence>
<organism evidence="2 3">
    <name type="scientific">Kribbella caucasensis</name>
    <dbReference type="NCBI Taxonomy" id="2512215"/>
    <lineage>
        <taxon>Bacteria</taxon>
        <taxon>Bacillati</taxon>
        <taxon>Actinomycetota</taxon>
        <taxon>Actinomycetes</taxon>
        <taxon>Propionibacteriales</taxon>
        <taxon>Kribbellaceae</taxon>
        <taxon>Kribbella</taxon>
    </lineage>
</organism>
<keyword evidence="2" id="KW-0012">Acyltransferase</keyword>
<evidence type="ECO:0000259" key="1">
    <source>
        <dbReference type="PROSITE" id="PS51186"/>
    </source>
</evidence>
<dbReference type="Gene3D" id="3.40.630.30">
    <property type="match status" value="1"/>
</dbReference>
<dbReference type="EMBL" id="SNWQ01000002">
    <property type="protein sequence ID" value="TDO52286.1"/>
    <property type="molecule type" value="Genomic_DNA"/>
</dbReference>
<dbReference type="Pfam" id="PF13508">
    <property type="entry name" value="Acetyltransf_7"/>
    <property type="match status" value="1"/>
</dbReference>
<reference evidence="2 3" key="1">
    <citation type="submission" date="2019-03" db="EMBL/GenBank/DDBJ databases">
        <title>Genomic Encyclopedia of Type Strains, Phase III (KMG-III): the genomes of soil and plant-associated and newly described type strains.</title>
        <authorList>
            <person name="Whitman W."/>
        </authorList>
    </citation>
    <scope>NUCLEOTIDE SEQUENCE [LARGE SCALE GENOMIC DNA]</scope>
    <source>
        <strain evidence="2 3">VKM Ac-2527</strain>
    </source>
</reference>
<proteinExistence type="predicted"/>
<protein>
    <submittedName>
        <fullName evidence="2">L-amino acid N-acyltransferase YncA</fullName>
    </submittedName>
</protein>
<dbReference type="AlphaFoldDB" id="A0A4R6KMX2"/>
<keyword evidence="3" id="KW-1185">Reference proteome</keyword>
<keyword evidence="2" id="KW-0808">Transferase</keyword>
<dbReference type="RefSeq" id="WP_133798731.1">
    <property type="nucleotide sequence ID" value="NZ_SNWQ01000002.1"/>
</dbReference>
<dbReference type="GO" id="GO:0016747">
    <property type="term" value="F:acyltransferase activity, transferring groups other than amino-acyl groups"/>
    <property type="evidence" value="ECO:0007669"/>
    <property type="project" value="InterPro"/>
</dbReference>
<dbReference type="PROSITE" id="PS51186">
    <property type="entry name" value="GNAT"/>
    <property type="match status" value="1"/>
</dbReference>
<accession>A0A4R6KMX2</accession>
<dbReference type="Proteomes" id="UP000295388">
    <property type="component" value="Unassembled WGS sequence"/>
</dbReference>
<dbReference type="InterPro" id="IPR000182">
    <property type="entry name" value="GNAT_dom"/>
</dbReference>
<name>A0A4R6KMX2_9ACTN</name>
<sequence length="177" mass="19562">MNESVEIRRAEVADAEAGALCHLTCWREAYAGIVEPALLLERTSDLVRRTERWAAALADGVVRWIAVNPDPAAPVEDRVIGFSAPGPARDEDSPVQLELYAIYVRQSWWGTGLGARLLDVAIGTQPACLWVLEANGRARAFYRRHGFVEDGSRVDEPFFDVPEIRMIRPHGVSAAPL</sequence>
<evidence type="ECO:0000313" key="3">
    <source>
        <dbReference type="Proteomes" id="UP000295388"/>
    </source>
</evidence>
<dbReference type="InterPro" id="IPR016181">
    <property type="entry name" value="Acyl_CoA_acyltransferase"/>
</dbReference>
<dbReference type="SUPFAM" id="SSF55729">
    <property type="entry name" value="Acyl-CoA N-acyltransferases (Nat)"/>
    <property type="match status" value="1"/>
</dbReference>
<feature type="domain" description="N-acetyltransferase" evidence="1">
    <location>
        <begin position="5"/>
        <end position="171"/>
    </location>
</feature>